<dbReference type="EMBL" id="CAJHUB010000659">
    <property type="protein sequence ID" value="CAD7670789.1"/>
    <property type="molecule type" value="Genomic_DNA"/>
</dbReference>
<evidence type="ECO:0000313" key="1">
    <source>
        <dbReference type="EMBL" id="CAD7670789.1"/>
    </source>
</evidence>
<name>A0A811XZJ5_NYCPR</name>
<organism evidence="1 2">
    <name type="scientific">Nyctereutes procyonoides</name>
    <name type="common">Raccoon dog</name>
    <name type="synonym">Canis procyonoides</name>
    <dbReference type="NCBI Taxonomy" id="34880"/>
    <lineage>
        <taxon>Eukaryota</taxon>
        <taxon>Metazoa</taxon>
        <taxon>Chordata</taxon>
        <taxon>Craniata</taxon>
        <taxon>Vertebrata</taxon>
        <taxon>Euteleostomi</taxon>
        <taxon>Mammalia</taxon>
        <taxon>Eutheria</taxon>
        <taxon>Laurasiatheria</taxon>
        <taxon>Carnivora</taxon>
        <taxon>Caniformia</taxon>
        <taxon>Canidae</taxon>
        <taxon>Nyctereutes</taxon>
    </lineage>
</organism>
<keyword evidence="2" id="KW-1185">Reference proteome</keyword>
<accession>A0A811XZJ5</accession>
<sequence>MRFVCFLWVFFFFFFVLFFFSMRKVGLYQGLCFTCVWRLSCLLRPDYVPDH</sequence>
<proteinExistence type="predicted"/>
<evidence type="ECO:0000313" key="2">
    <source>
        <dbReference type="Proteomes" id="UP000645828"/>
    </source>
</evidence>
<reference evidence="1" key="1">
    <citation type="submission" date="2020-12" db="EMBL/GenBank/DDBJ databases">
        <authorList>
            <consortium name="Molecular Ecology Group"/>
        </authorList>
    </citation>
    <scope>NUCLEOTIDE SEQUENCE</scope>
    <source>
        <strain evidence="1">TBG_1078</strain>
    </source>
</reference>
<protein>
    <submittedName>
        <fullName evidence="1">(raccoon dog) hypothetical protein</fullName>
    </submittedName>
</protein>
<dbReference type="AlphaFoldDB" id="A0A811XZJ5"/>
<gene>
    <name evidence="1" type="ORF">NYPRO_LOCUS3584</name>
</gene>
<dbReference type="Proteomes" id="UP000645828">
    <property type="component" value="Unassembled WGS sequence"/>
</dbReference>
<comment type="caution">
    <text evidence="1">The sequence shown here is derived from an EMBL/GenBank/DDBJ whole genome shotgun (WGS) entry which is preliminary data.</text>
</comment>